<keyword evidence="3" id="KW-1185">Reference proteome</keyword>
<feature type="signal peptide" evidence="1">
    <location>
        <begin position="1"/>
        <end position="20"/>
    </location>
</feature>
<keyword evidence="1" id="KW-0732">Signal</keyword>
<comment type="caution">
    <text evidence="2">The sequence shown here is derived from an EMBL/GenBank/DDBJ whole genome shotgun (WGS) entry which is preliminary data.</text>
</comment>
<evidence type="ECO:0000313" key="2">
    <source>
        <dbReference type="EMBL" id="CAG9982108.1"/>
    </source>
</evidence>
<organism evidence="2 3">
    <name type="scientific">Clonostachys byssicola</name>
    <dbReference type="NCBI Taxonomy" id="160290"/>
    <lineage>
        <taxon>Eukaryota</taxon>
        <taxon>Fungi</taxon>
        <taxon>Dikarya</taxon>
        <taxon>Ascomycota</taxon>
        <taxon>Pezizomycotina</taxon>
        <taxon>Sordariomycetes</taxon>
        <taxon>Hypocreomycetidae</taxon>
        <taxon>Hypocreales</taxon>
        <taxon>Bionectriaceae</taxon>
        <taxon>Clonostachys</taxon>
    </lineage>
</organism>
<gene>
    <name evidence="2" type="ORF">CBYS24578_00018661</name>
</gene>
<protein>
    <submittedName>
        <fullName evidence="2">Uncharacterized protein</fullName>
    </submittedName>
</protein>
<proteinExistence type="predicted"/>
<dbReference type="Proteomes" id="UP000754883">
    <property type="component" value="Unassembled WGS sequence"/>
</dbReference>
<feature type="chain" id="PRO_5040474643" evidence="1">
    <location>
        <begin position="21"/>
        <end position="183"/>
    </location>
</feature>
<sequence length="183" mass="19383">MRFNILSAVIVALSASTTCAQVIEPKAVVDAIDKITDLSSDTADAAEKVQQGDVTAIVPAGFRVVNGFKDIISTVTMTISDLGQMDPPEEDFAEEDQNAICKAFTGFVMVHQDLLRVVIGKNSLLASLPVGNAIASVLRTLEGGVDEVAKKIIELVPTCAEQAKKDLGDLDDTISKAIKTYSS</sequence>
<name>A0A9N9U718_9HYPO</name>
<dbReference type="OrthoDB" id="5089392at2759"/>
<dbReference type="Pfam" id="PF17615">
    <property type="entry name" value="C166"/>
    <property type="match status" value="1"/>
</dbReference>
<reference evidence="2" key="1">
    <citation type="submission" date="2021-10" db="EMBL/GenBank/DDBJ databases">
        <authorList>
            <person name="Piombo E."/>
        </authorList>
    </citation>
    <scope>NUCLEOTIDE SEQUENCE</scope>
</reference>
<evidence type="ECO:0000313" key="3">
    <source>
        <dbReference type="Proteomes" id="UP000754883"/>
    </source>
</evidence>
<dbReference type="AlphaFoldDB" id="A0A9N9U718"/>
<evidence type="ECO:0000256" key="1">
    <source>
        <dbReference type="SAM" id="SignalP"/>
    </source>
</evidence>
<dbReference type="EMBL" id="CABFNO020001331">
    <property type="protein sequence ID" value="CAG9982108.1"/>
    <property type="molecule type" value="Genomic_DNA"/>
</dbReference>
<accession>A0A9N9U718</accession>